<dbReference type="PROSITE" id="PS50928">
    <property type="entry name" value="ABC_TM1"/>
    <property type="match status" value="1"/>
</dbReference>
<dbReference type="InterPro" id="IPR000515">
    <property type="entry name" value="MetI-like"/>
</dbReference>
<gene>
    <name evidence="9" type="primary">oppC_3</name>
    <name evidence="9" type="ORF">HDCHBGLK_01705</name>
</gene>
<evidence type="ECO:0000256" key="3">
    <source>
        <dbReference type="ARBA" id="ARBA00022475"/>
    </source>
</evidence>
<evidence type="ECO:0000256" key="4">
    <source>
        <dbReference type="ARBA" id="ARBA00022692"/>
    </source>
</evidence>
<feature type="transmembrane region" description="Helical" evidence="7">
    <location>
        <begin position="162"/>
        <end position="180"/>
    </location>
</feature>
<dbReference type="GO" id="GO:0005886">
    <property type="term" value="C:plasma membrane"/>
    <property type="evidence" value="ECO:0007669"/>
    <property type="project" value="UniProtKB-SubCell"/>
</dbReference>
<dbReference type="Gene3D" id="1.10.3720.10">
    <property type="entry name" value="MetI-like"/>
    <property type="match status" value="1"/>
</dbReference>
<dbReference type="PANTHER" id="PTHR43386:SF1">
    <property type="entry name" value="D,D-DIPEPTIDE TRANSPORT SYSTEM PERMEASE PROTEIN DDPC-RELATED"/>
    <property type="match status" value="1"/>
</dbReference>
<accession>A0A494WQA2</accession>
<dbReference type="SUPFAM" id="SSF161098">
    <property type="entry name" value="MetI-like"/>
    <property type="match status" value="1"/>
</dbReference>
<dbReference type="EMBL" id="CP036170">
    <property type="protein sequence ID" value="QBF74306.1"/>
    <property type="molecule type" value="Genomic_DNA"/>
</dbReference>
<keyword evidence="6 7" id="KW-0472">Membrane</keyword>
<comment type="similarity">
    <text evidence="7">Belongs to the binding-protein-dependent transport system permease family.</text>
</comment>
<evidence type="ECO:0000313" key="9">
    <source>
        <dbReference type="EMBL" id="QBF74306.1"/>
    </source>
</evidence>
<evidence type="ECO:0000256" key="1">
    <source>
        <dbReference type="ARBA" id="ARBA00004651"/>
    </source>
</evidence>
<keyword evidence="3" id="KW-1003">Cell membrane</keyword>
<dbReference type="InterPro" id="IPR025966">
    <property type="entry name" value="OppC_N"/>
</dbReference>
<feature type="transmembrane region" description="Helical" evidence="7">
    <location>
        <begin position="290"/>
        <end position="311"/>
    </location>
</feature>
<dbReference type="Pfam" id="PF00528">
    <property type="entry name" value="BPD_transp_1"/>
    <property type="match status" value="1"/>
</dbReference>
<name>A0A494WQA2_CLOS5</name>
<dbReference type="AlphaFoldDB" id="A0A494WQA2"/>
<evidence type="ECO:0000259" key="8">
    <source>
        <dbReference type="PROSITE" id="PS50928"/>
    </source>
</evidence>
<proteinExistence type="inferred from homology"/>
<keyword evidence="2 7" id="KW-0813">Transport</keyword>
<dbReference type="InterPro" id="IPR050366">
    <property type="entry name" value="BP-dependent_transpt_permease"/>
</dbReference>
<feature type="transmembrane region" description="Helical" evidence="7">
    <location>
        <begin position="63"/>
        <end position="83"/>
    </location>
</feature>
<keyword evidence="4 7" id="KW-0812">Transmembrane</keyword>
<keyword evidence="10" id="KW-1185">Reference proteome</keyword>
<evidence type="ECO:0000256" key="7">
    <source>
        <dbReference type="RuleBase" id="RU363032"/>
    </source>
</evidence>
<protein>
    <submittedName>
        <fullName evidence="9">Oligopeptide transport system permease protein OppC</fullName>
    </submittedName>
</protein>
<keyword evidence="5 7" id="KW-1133">Transmembrane helix</keyword>
<reference evidence="9 10" key="1">
    <citation type="journal article" date="2019" name="Appl. Environ. Microbiol.">
        <title>Clostridium scindens ATCC 35704: integration of nutritional requirements, the complete genome sequence, and global transcriptional responses to bile acids.</title>
        <authorList>
            <person name="Devendran S."/>
            <person name="Shrestha R."/>
            <person name="Alves J.M.P."/>
            <person name="Wolf P.G."/>
            <person name="Ly L."/>
            <person name="Hernandez A.G."/>
            <person name="Mendez-Garcia C."/>
            <person name="Inboden A."/>
            <person name="Wiley J."/>
            <person name="Paul O."/>
            <person name="Allen A."/>
            <person name="Springer E."/>
            <person name="Wright C.L."/>
            <person name="Fields C.J."/>
            <person name="Daniel S.L."/>
            <person name="Ridlon J.M."/>
        </authorList>
    </citation>
    <scope>NUCLEOTIDE SEQUENCE [LARGE SCALE GENOMIC DNA]</scope>
    <source>
        <strain evidence="9 10">ATCC 35704</strain>
    </source>
</reference>
<feature type="domain" description="ABC transmembrane type-1" evidence="8">
    <location>
        <begin position="123"/>
        <end position="312"/>
    </location>
</feature>
<dbReference type="CDD" id="cd06261">
    <property type="entry name" value="TM_PBP2"/>
    <property type="match status" value="1"/>
</dbReference>
<dbReference type="KEGG" id="csci:HDCHBGLK_01705"/>
<dbReference type="PANTHER" id="PTHR43386">
    <property type="entry name" value="OLIGOPEPTIDE TRANSPORT SYSTEM PERMEASE PROTEIN APPC"/>
    <property type="match status" value="1"/>
</dbReference>
<organism evidence="9 10">
    <name type="scientific">Clostridium scindens (strain ATCC 35704 / DSM 5676 / VPI 13733 / 19)</name>
    <dbReference type="NCBI Taxonomy" id="411468"/>
    <lineage>
        <taxon>Bacteria</taxon>
        <taxon>Bacillati</taxon>
        <taxon>Bacillota</taxon>
        <taxon>Clostridia</taxon>
        <taxon>Lachnospirales</taxon>
        <taxon>Lachnospiraceae</taxon>
    </lineage>
</organism>
<evidence type="ECO:0000256" key="2">
    <source>
        <dbReference type="ARBA" id="ARBA00022448"/>
    </source>
</evidence>
<dbReference type="Proteomes" id="UP000289664">
    <property type="component" value="Chromosome"/>
</dbReference>
<dbReference type="GO" id="GO:0055085">
    <property type="term" value="P:transmembrane transport"/>
    <property type="evidence" value="ECO:0007669"/>
    <property type="project" value="InterPro"/>
</dbReference>
<comment type="subcellular location">
    <subcellularLocation>
        <location evidence="1 7">Cell membrane</location>
        <topology evidence="1 7">Multi-pass membrane protein</topology>
    </subcellularLocation>
</comment>
<evidence type="ECO:0000256" key="6">
    <source>
        <dbReference type="ARBA" id="ARBA00023136"/>
    </source>
</evidence>
<dbReference type="Pfam" id="PF12911">
    <property type="entry name" value="OppC_N"/>
    <property type="match status" value="1"/>
</dbReference>
<feature type="transmembrane region" description="Helical" evidence="7">
    <location>
        <begin position="125"/>
        <end position="150"/>
    </location>
</feature>
<dbReference type="InterPro" id="IPR035906">
    <property type="entry name" value="MetI-like_sf"/>
</dbReference>
<sequence>MYYMQWRIPESDRGWAETMDKSIGYVIKKDSFVRIEKKEEQIAASYERGLVKDVLHSLKENKLAMICSIILLLIILASVFAPFSSYDPDKQDLMQKLMPPSREHWFGTDELGRDYFTRALYGGRISLSVGVLSMLLSTIIGTVIGTVSGYMGGKTDMFLMRFTDIFMSVPSFLFMVVINSMFPPKVWSMVIILGLFEWCQIARITRAETLSLKERDFVLASKHLGASHAQIIFGHIIPNMSSSVIVAGSLAVARAILTESALSFMGLGVQLPKASWGTMLQGAQVYIMDMPLLAVFPGVFVVLTVFSFNILGDALRNALEPKMIK</sequence>
<evidence type="ECO:0000313" key="10">
    <source>
        <dbReference type="Proteomes" id="UP000289664"/>
    </source>
</evidence>
<evidence type="ECO:0000256" key="5">
    <source>
        <dbReference type="ARBA" id="ARBA00022989"/>
    </source>
</evidence>